<dbReference type="Gene3D" id="1.10.3230.30">
    <property type="entry name" value="Phage gp6-like head-tail connector protein"/>
    <property type="match status" value="1"/>
</dbReference>
<dbReference type="Proteomes" id="UP001191082">
    <property type="component" value="Unassembled WGS sequence"/>
</dbReference>
<evidence type="ECO:0000313" key="1">
    <source>
        <dbReference type="EMBL" id="TMV07312.1"/>
    </source>
</evidence>
<dbReference type="NCBIfam" id="TIGR02215">
    <property type="entry name" value="phage_chp_gp8"/>
    <property type="match status" value="1"/>
</dbReference>
<gene>
    <name evidence="1" type="ORF">FGK64_21915</name>
</gene>
<organism evidence="1 2">
    <name type="scientific">Arenibacterium halophilum</name>
    <dbReference type="NCBI Taxonomy" id="2583821"/>
    <lineage>
        <taxon>Bacteria</taxon>
        <taxon>Pseudomonadati</taxon>
        <taxon>Pseudomonadota</taxon>
        <taxon>Alphaproteobacteria</taxon>
        <taxon>Rhodobacterales</taxon>
        <taxon>Paracoccaceae</taxon>
        <taxon>Arenibacterium</taxon>
    </lineage>
</organism>
<dbReference type="CDD" id="cd08054">
    <property type="entry name" value="gp6"/>
    <property type="match status" value="1"/>
</dbReference>
<reference evidence="1 2" key="1">
    <citation type="submission" date="2019-05" db="EMBL/GenBank/DDBJ databases">
        <title>Marivita sp. nov. isolated from sea sediment.</title>
        <authorList>
            <person name="Kim W."/>
        </authorList>
    </citation>
    <scope>NUCLEOTIDE SEQUENCE [LARGE SCALE GENOMIC DNA]</scope>
    <source>
        <strain evidence="1 2">CAU 1492</strain>
    </source>
</reference>
<evidence type="ECO:0008006" key="3">
    <source>
        <dbReference type="Google" id="ProtNLM"/>
    </source>
</evidence>
<name>A0ABY2WWZ7_9RHOB</name>
<proteinExistence type="predicted"/>
<comment type="caution">
    <text evidence="1">The sequence shown here is derived from an EMBL/GenBank/DDBJ whole genome shotgun (WGS) entry which is preliminary data.</text>
</comment>
<sequence>MSVQTLVPPAAAVFDASDAILRQFLRLAPEDTGEDALIDEMIASATDQVETYIRRRLITQTVRITGDGFGPGAIALPIDPVQNVASVVYVDGAGEDQTLEPARYRLVRSEVPVELHPAYGESWPVPRPDRDCVRIDVVAGYGDEGTDVPAAIRAALRLLVAHQFFHREAVILNAGAEELPLGVRDSLAPYRFWV</sequence>
<dbReference type="InterPro" id="IPR011738">
    <property type="entry name" value="Phage_CHP"/>
</dbReference>
<protein>
    <recommendedName>
        <fullName evidence="3">Phage gp6-like head-tail connector protein</fullName>
    </recommendedName>
</protein>
<evidence type="ECO:0000313" key="2">
    <source>
        <dbReference type="Proteomes" id="UP001191082"/>
    </source>
</evidence>
<dbReference type="EMBL" id="VCPC01000010">
    <property type="protein sequence ID" value="TMV07312.1"/>
    <property type="molecule type" value="Genomic_DNA"/>
</dbReference>
<keyword evidence="2" id="KW-1185">Reference proteome</keyword>
<accession>A0ABY2WWZ7</accession>
<dbReference type="RefSeq" id="WP_138865996.1">
    <property type="nucleotide sequence ID" value="NZ_VCPC01000010.1"/>
</dbReference>